<gene>
    <name evidence="8" type="ORF">LS72_010555</name>
</gene>
<keyword evidence="5" id="KW-0378">Hydrolase</keyword>
<evidence type="ECO:0000256" key="4">
    <source>
        <dbReference type="ARBA" id="ARBA00022759"/>
    </source>
</evidence>
<evidence type="ECO:0000313" key="9">
    <source>
        <dbReference type="Proteomes" id="UP000029920"/>
    </source>
</evidence>
<comment type="caution">
    <text evidence="8">The sequence shown here is derived from an EMBL/GenBank/DDBJ whole genome shotgun (WGS) entry which is preliminary data.</text>
</comment>
<dbReference type="PANTHER" id="PTHR41694">
    <property type="entry name" value="ENDOGENOUS RETROVIRUS GROUP K MEMBER POL PROTEIN"/>
    <property type="match status" value="1"/>
</dbReference>
<evidence type="ECO:0000256" key="3">
    <source>
        <dbReference type="ARBA" id="ARBA00022722"/>
    </source>
</evidence>
<dbReference type="InterPro" id="IPR012337">
    <property type="entry name" value="RNaseH-like_sf"/>
</dbReference>
<dbReference type="Gene3D" id="3.30.420.10">
    <property type="entry name" value="Ribonuclease H-like superfamily/Ribonuclease H"/>
    <property type="match status" value="1"/>
</dbReference>
<keyword evidence="1" id="KW-0808">Transferase</keyword>
<dbReference type="AlphaFoldDB" id="A0A4U8UB30"/>
<dbReference type="PANTHER" id="PTHR41694:SF3">
    <property type="entry name" value="RNA-DIRECTED DNA POLYMERASE-RELATED"/>
    <property type="match status" value="1"/>
</dbReference>
<name>A0A4U8UB30_9HELI</name>
<dbReference type="RefSeq" id="WP_138155361.1">
    <property type="nucleotide sequence ID" value="NZ_JRPC02000096.1"/>
</dbReference>
<accession>A0A4U8UB30</accession>
<dbReference type="EMBL" id="JRPC02000096">
    <property type="protein sequence ID" value="TLE12464.1"/>
    <property type="molecule type" value="Genomic_DNA"/>
</dbReference>
<dbReference type="GO" id="GO:0035613">
    <property type="term" value="F:RNA stem-loop binding"/>
    <property type="evidence" value="ECO:0007669"/>
    <property type="project" value="TreeGrafter"/>
</dbReference>
<proteinExistence type="predicted"/>
<sequence length="321" mass="36906">QAKQRERILQDYESAKLSGIAVKHFIELKNREDSTLKLTQGKLFDWQRKYKTQGLSGLSDKRGVAKTGTTSLPVWAQEEAIKMWRVMGSGYLNRMQLWRELHIIAHTYVEGYSYKKFLKREIEPLFSFNTLNRFLDSYLKANSLEYTLITYGTDKTDSYKEPAYGMQRDLYTLPNQLWQIDSSPLDAIVLDNDGKQIRPSILSVIDVYSGRNVAYLSETSDSNAVIRLMWKAFESMGKPQAIQFDNGKDYLSNKVQGLLDGLNIVFVRSAAYKGKAKAVVERRFRTIQGSYITAITSYIGRNGNERSAREQQTPKKERKSK</sequence>
<dbReference type="Proteomes" id="UP000029920">
    <property type="component" value="Unassembled WGS sequence"/>
</dbReference>
<dbReference type="SUPFAM" id="SSF53098">
    <property type="entry name" value="Ribonuclease H-like"/>
    <property type="match status" value="1"/>
</dbReference>
<dbReference type="Pfam" id="PF00665">
    <property type="entry name" value="rve"/>
    <property type="match status" value="1"/>
</dbReference>
<evidence type="ECO:0000313" key="8">
    <source>
        <dbReference type="EMBL" id="TLE12464.1"/>
    </source>
</evidence>
<dbReference type="InterPro" id="IPR001584">
    <property type="entry name" value="Integrase_cat-core"/>
</dbReference>
<dbReference type="InterPro" id="IPR036397">
    <property type="entry name" value="RNaseH_sf"/>
</dbReference>
<organism evidence="8 9">
    <name type="scientific">Helicobacter apodemus</name>
    <dbReference type="NCBI Taxonomy" id="135569"/>
    <lineage>
        <taxon>Bacteria</taxon>
        <taxon>Pseudomonadati</taxon>
        <taxon>Campylobacterota</taxon>
        <taxon>Epsilonproteobacteria</taxon>
        <taxon>Campylobacterales</taxon>
        <taxon>Helicobacteraceae</taxon>
        <taxon>Helicobacter</taxon>
    </lineage>
</organism>
<dbReference type="PROSITE" id="PS50994">
    <property type="entry name" value="INTEGRASE"/>
    <property type="match status" value="1"/>
</dbReference>
<keyword evidence="9" id="KW-1185">Reference proteome</keyword>
<keyword evidence="4" id="KW-0255">Endonuclease</keyword>
<reference evidence="8 9" key="1">
    <citation type="journal article" date="2014" name="Genome Announc.">
        <title>Draft genome sequences of eight enterohepatic helicobacter species isolated from both laboratory and wild rodents.</title>
        <authorList>
            <person name="Sheh A."/>
            <person name="Shen Z."/>
            <person name="Fox J.G."/>
        </authorList>
    </citation>
    <scope>NUCLEOTIDE SEQUENCE [LARGE SCALE GENOMIC DNA]</scope>
    <source>
        <strain evidence="8 9">MIT-03-7007</strain>
    </source>
</reference>
<keyword evidence="3" id="KW-0540">Nuclease</keyword>
<dbReference type="GO" id="GO:0016787">
    <property type="term" value="F:hydrolase activity"/>
    <property type="evidence" value="ECO:0007669"/>
    <property type="project" value="UniProtKB-KW"/>
</dbReference>
<dbReference type="GO" id="GO:0004519">
    <property type="term" value="F:endonuclease activity"/>
    <property type="evidence" value="ECO:0007669"/>
    <property type="project" value="UniProtKB-KW"/>
</dbReference>
<keyword evidence="2" id="KW-0548">Nucleotidyltransferase</keyword>
<protein>
    <submittedName>
        <fullName evidence="8">Transposase</fullName>
    </submittedName>
</protein>
<evidence type="ECO:0000259" key="7">
    <source>
        <dbReference type="PROSITE" id="PS50994"/>
    </source>
</evidence>
<evidence type="ECO:0000256" key="5">
    <source>
        <dbReference type="ARBA" id="ARBA00022801"/>
    </source>
</evidence>
<keyword evidence="6" id="KW-0695">RNA-directed DNA polymerase</keyword>
<evidence type="ECO:0000256" key="1">
    <source>
        <dbReference type="ARBA" id="ARBA00022679"/>
    </source>
</evidence>
<dbReference type="GO" id="GO:0015074">
    <property type="term" value="P:DNA integration"/>
    <property type="evidence" value="ECO:0007669"/>
    <property type="project" value="InterPro"/>
</dbReference>
<evidence type="ECO:0000256" key="6">
    <source>
        <dbReference type="ARBA" id="ARBA00022918"/>
    </source>
</evidence>
<feature type="non-terminal residue" evidence="8">
    <location>
        <position position="1"/>
    </location>
</feature>
<evidence type="ECO:0000256" key="2">
    <source>
        <dbReference type="ARBA" id="ARBA00022695"/>
    </source>
</evidence>
<feature type="non-terminal residue" evidence="8">
    <location>
        <position position="321"/>
    </location>
</feature>
<dbReference type="GO" id="GO:0003964">
    <property type="term" value="F:RNA-directed DNA polymerase activity"/>
    <property type="evidence" value="ECO:0007669"/>
    <property type="project" value="UniProtKB-KW"/>
</dbReference>
<feature type="domain" description="Integrase catalytic" evidence="7">
    <location>
        <begin position="170"/>
        <end position="288"/>
    </location>
</feature>